<protein>
    <recommendedName>
        <fullName evidence="4">HpcH/HpaI aldolase/citrate lyase domain-containing protein</fullName>
    </recommendedName>
</protein>
<dbReference type="Gene3D" id="3.20.20.60">
    <property type="entry name" value="Phosphoenolpyruvate-binding domains"/>
    <property type="match status" value="1"/>
</dbReference>
<keyword evidence="3" id="KW-0456">Lyase</keyword>
<dbReference type="InterPro" id="IPR050251">
    <property type="entry name" value="HpcH-HpaI_aldolase"/>
</dbReference>
<accession>X1IRI7</accession>
<dbReference type="EMBL" id="BARU01020088">
    <property type="protein sequence ID" value="GAH60153.1"/>
    <property type="molecule type" value="Genomic_DNA"/>
</dbReference>
<evidence type="ECO:0000313" key="5">
    <source>
        <dbReference type="EMBL" id="GAH60153.1"/>
    </source>
</evidence>
<dbReference type="PANTHER" id="PTHR30502:SF0">
    <property type="entry name" value="PHOSPHOENOLPYRUVATE CARBOXYLASE FAMILY PROTEIN"/>
    <property type="match status" value="1"/>
</dbReference>
<dbReference type="InterPro" id="IPR015813">
    <property type="entry name" value="Pyrv/PenolPyrv_kinase-like_dom"/>
</dbReference>
<dbReference type="InterPro" id="IPR040442">
    <property type="entry name" value="Pyrv_kinase-like_dom_sf"/>
</dbReference>
<dbReference type="GO" id="GO:0016832">
    <property type="term" value="F:aldehyde-lyase activity"/>
    <property type="evidence" value="ECO:0007669"/>
    <property type="project" value="TreeGrafter"/>
</dbReference>
<comment type="similarity">
    <text evidence="1">Belongs to the HpcH/HpaI aldolase family.</text>
</comment>
<dbReference type="GO" id="GO:0005737">
    <property type="term" value="C:cytoplasm"/>
    <property type="evidence" value="ECO:0007669"/>
    <property type="project" value="TreeGrafter"/>
</dbReference>
<evidence type="ECO:0000256" key="2">
    <source>
        <dbReference type="ARBA" id="ARBA00022723"/>
    </source>
</evidence>
<evidence type="ECO:0000259" key="4">
    <source>
        <dbReference type="Pfam" id="PF03328"/>
    </source>
</evidence>
<feature type="non-terminal residue" evidence="5">
    <location>
        <position position="1"/>
    </location>
</feature>
<dbReference type="Pfam" id="PF03328">
    <property type="entry name" value="HpcH_HpaI"/>
    <property type="match status" value="1"/>
</dbReference>
<organism evidence="5">
    <name type="scientific">marine sediment metagenome</name>
    <dbReference type="NCBI Taxonomy" id="412755"/>
    <lineage>
        <taxon>unclassified sequences</taxon>
        <taxon>metagenomes</taxon>
        <taxon>ecological metagenomes</taxon>
    </lineage>
</organism>
<dbReference type="SUPFAM" id="SSF51621">
    <property type="entry name" value="Phosphoenolpyruvate/pyruvate domain"/>
    <property type="match status" value="1"/>
</dbReference>
<gene>
    <name evidence="5" type="ORF">S03H2_33021</name>
</gene>
<dbReference type="PANTHER" id="PTHR30502">
    <property type="entry name" value="2-KETO-3-DEOXY-L-RHAMNONATE ALDOLASE"/>
    <property type="match status" value="1"/>
</dbReference>
<evidence type="ECO:0000256" key="3">
    <source>
        <dbReference type="ARBA" id="ARBA00023239"/>
    </source>
</evidence>
<comment type="caution">
    <text evidence="5">The sequence shown here is derived from an EMBL/GenBank/DDBJ whole genome shotgun (WGS) entry which is preliminary data.</text>
</comment>
<dbReference type="InterPro" id="IPR005000">
    <property type="entry name" value="Aldolase/citrate-lyase_domain"/>
</dbReference>
<name>X1IRI7_9ZZZZ</name>
<feature type="domain" description="HpcH/HpaI aldolase/citrate lyase" evidence="4">
    <location>
        <begin position="50"/>
        <end position="197"/>
    </location>
</feature>
<keyword evidence="2" id="KW-0479">Metal-binding</keyword>
<proteinExistence type="inferred from homology"/>
<evidence type="ECO:0000256" key="1">
    <source>
        <dbReference type="ARBA" id="ARBA00005568"/>
    </source>
</evidence>
<reference evidence="5" key="1">
    <citation type="journal article" date="2014" name="Front. Microbiol.">
        <title>High frequency of phylogenetically diverse reductive dehalogenase-homologous genes in deep subseafloor sedimentary metagenomes.</title>
        <authorList>
            <person name="Kawai M."/>
            <person name="Futagami T."/>
            <person name="Toyoda A."/>
            <person name="Takaki Y."/>
            <person name="Nishi S."/>
            <person name="Hori S."/>
            <person name="Arai W."/>
            <person name="Tsubouchi T."/>
            <person name="Morono Y."/>
            <person name="Uchiyama I."/>
            <person name="Ito T."/>
            <person name="Fujiyama A."/>
            <person name="Inagaki F."/>
            <person name="Takami H."/>
        </authorList>
    </citation>
    <scope>NUCLEOTIDE SEQUENCE</scope>
    <source>
        <strain evidence="5">Expedition CK06-06</strain>
    </source>
</reference>
<dbReference type="AlphaFoldDB" id="X1IRI7"/>
<dbReference type="GO" id="GO:0046872">
    <property type="term" value="F:metal ion binding"/>
    <property type="evidence" value="ECO:0007669"/>
    <property type="project" value="UniProtKB-KW"/>
</dbReference>
<sequence length="203" mass="22739">GRILKVLIVGENKFIIFINLGGIKMKKNKLREKLKEGKPTLGTRLLSVWPGMVEIVGHTGIFDYVEFLGEYSPWDLHDLENFGRAVELFDMSSMIKVDQNNRAFIAQRALGSGIQNILFTDIRTVEDARECVRIVRAETPQTKGINGAASRRNVGYYLEAGSPEYVKAMDEVIVALMIEKKEAVDNLEEILSVEGIADLIIVI</sequence>